<evidence type="ECO:0000313" key="2">
    <source>
        <dbReference type="Proteomes" id="UP000015500"/>
    </source>
</evidence>
<sequence>MVDAFCGVHFFWLFGAAKEKTAIFVLSCIKRQADGENV</sequence>
<protein>
    <submittedName>
        <fullName evidence="1">Uncharacterized protein</fullName>
    </submittedName>
</protein>
<keyword evidence="2" id="KW-1185">Reference proteome</keyword>
<dbReference type="AlphaFoldDB" id="S5YY45"/>
<accession>S5YY45</accession>
<proteinExistence type="predicted"/>
<evidence type="ECO:0000313" key="1">
    <source>
        <dbReference type="EMBL" id="AGT31624.1"/>
    </source>
</evidence>
<dbReference type="HOGENOM" id="CLU_3328300_0_0_9"/>
<dbReference type="Proteomes" id="UP000015500">
    <property type="component" value="Chromosome"/>
</dbReference>
<dbReference type="STRING" id="1921421.M493_06660"/>
<name>S5YY45_GEOG3</name>
<dbReference type="KEGG" id="gjf:M493_06660"/>
<dbReference type="EMBL" id="CP006254">
    <property type="protein sequence ID" value="AGT31624.1"/>
    <property type="molecule type" value="Genomic_DNA"/>
</dbReference>
<gene>
    <name evidence="1" type="ORF">M493_06660</name>
</gene>
<organism evidence="1 2">
    <name type="scientific">Geobacillus genomosp. 3</name>
    <dbReference type="NCBI Taxonomy" id="1921421"/>
    <lineage>
        <taxon>Bacteria</taxon>
        <taxon>Bacillati</taxon>
        <taxon>Bacillota</taxon>
        <taxon>Bacilli</taxon>
        <taxon>Bacillales</taxon>
        <taxon>Anoxybacillaceae</taxon>
        <taxon>Geobacillus</taxon>
    </lineage>
</organism>
<dbReference type="PATRIC" id="fig|1345697.3.peg.1243"/>
<reference evidence="1 2" key="1">
    <citation type="journal article" date="2014" name="Genome Announc.">
        <title>Complete Genome Sequence of the Thermophilic Polychlorinated Biphenyl Degrader Geobacillus sp. Strain JF8 (NBRC 109937).</title>
        <authorList>
            <person name="Shintani M."/>
            <person name="Ohtsubo Y."/>
            <person name="Fukuda K."/>
            <person name="Hosoyama A."/>
            <person name="Ohji S."/>
            <person name="Yamazoe A."/>
            <person name="Fujita N."/>
            <person name="Nagata Y."/>
            <person name="Tsuda M."/>
            <person name="Hatta T."/>
            <person name="Kimbara K."/>
        </authorList>
    </citation>
    <scope>NUCLEOTIDE SEQUENCE [LARGE SCALE GENOMIC DNA]</scope>
    <source>
        <strain evidence="1 2">JF8</strain>
    </source>
</reference>